<feature type="compositionally biased region" description="Polar residues" evidence="2">
    <location>
        <begin position="229"/>
        <end position="240"/>
    </location>
</feature>
<dbReference type="InterPro" id="IPR004827">
    <property type="entry name" value="bZIP"/>
</dbReference>
<reference evidence="5 6" key="1">
    <citation type="journal article" date="2019" name="Nat. Plants">
        <title>Genome sequencing of Musa balbisiana reveals subgenome evolution and function divergence in polyploid bananas.</title>
        <authorList>
            <person name="Yao X."/>
        </authorList>
    </citation>
    <scope>NUCLEOTIDE SEQUENCE [LARGE SCALE GENOMIC DNA]</scope>
    <source>
        <strain evidence="6">cv. DH-PKW</strain>
        <tissue evidence="5">Leaves</tissue>
    </source>
</reference>
<evidence type="ECO:0000313" key="5">
    <source>
        <dbReference type="EMBL" id="THU62799.1"/>
    </source>
</evidence>
<sequence>MKLIALWRNVMLLRLLKIFTNFGGDFFCSFQYMAMDNAKDEEILSFWLSAESKVCLLKHQTSLRDRYMKDHQSFKMVQEGEETWIADHRVGETGLSDHRLSTQSETCGIHGTTPAATKFLYDLGQISFIPYKYNMVCPFSDQEEASYFGGLEEALMDGVDGIRETEDTFLTARPPNTSDLPIMANEIPAISQSKVLPLLTWVSGVEVGMGSLWSARSSASSSAQNTASHPESNNPASRMASSDLYADHKQQQEMMMRLRRLAQNREAARKSRLRKKIIIIMHRVIRNKQAYVQQLETSRIRLQQLEQDLHNARLQGVFLGVAGCANGATSSSKKLLPH</sequence>
<keyword evidence="1" id="KW-0175">Coiled coil</keyword>
<organism evidence="5 6">
    <name type="scientific">Musa balbisiana</name>
    <name type="common">Banana</name>
    <dbReference type="NCBI Taxonomy" id="52838"/>
    <lineage>
        <taxon>Eukaryota</taxon>
        <taxon>Viridiplantae</taxon>
        <taxon>Streptophyta</taxon>
        <taxon>Embryophyta</taxon>
        <taxon>Tracheophyta</taxon>
        <taxon>Spermatophyta</taxon>
        <taxon>Magnoliopsida</taxon>
        <taxon>Liliopsida</taxon>
        <taxon>Zingiberales</taxon>
        <taxon>Musaceae</taxon>
        <taxon>Musa</taxon>
    </lineage>
</organism>
<comment type="caution">
    <text evidence="5">The sequence shown here is derived from an EMBL/GenBank/DDBJ whole genome shotgun (WGS) entry which is preliminary data.</text>
</comment>
<dbReference type="GO" id="GO:0003700">
    <property type="term" value="F:DNA-binding transcription factor activity"/>
    <property type="evidence" value="ECO:0007669"/>
    <property type="project" value="InterPro"/>
</dbReference>
<feature type="chain" id="PRO_5020346761" description="BZIP domain-containing protein" evidence="3">
    <location>
        <begin position="21"/>
        <end position="338"/>
    </location>
</feature>
<dbReference type="AlphaFoldDB" id="A0A4S8JM83"/>
<name>A0A4S8JM83_MUSBA</name>
<keyword evidence="6" id="KW-1185">Reference proteome</keyword>
<evidence type="ECO:0000256" key="3">
    <source>
        <dbReference type="SAM" id="SignalP"/>
    </source>
</evidence>
<feature type="domain" description="BZIP" evidence="4">
    <location>
        <begin position="259"/>
        <end position="274"/>
    </location>
</feature>
<keyword evidence="3" id="KW-0732">Signal</keyword>
<feature type="coiled-coil region" evidence="1">
    <location>
        <begin position="288"/>
        <end position="315"/>
    </location>
</feature>
<evidence type="ECO:0000313" key="6">
    <source>
        <dbReference type="Proteomes" id="UP000317650"/>
    </source>
</evidence>
<dbReference type="STRING" id="52838.A0A4S8JM83"/>
<dbReference type="EMBL" id="PYDT01000004">
    <property type="protein sequence ID" value="THU62799.1"/>
    <property type="molecule type" value="Genomic_DNA"/>
</dbReference>
<evidence type="ECO:0000256" key="1">
    <source>
        <dbReference type="SAM" id="Coils"/>
    </source>
</evidence>
<dbReference type="PANTHER" id="PTHR45693">
    <property type="entry name" value="TRANSCRIPTION FACTOR TGA9"/>
    <property type="match status" value="1"/>
</dbReference>
<gene>
    <name evidence="5" type="ORF">C4D60_Mb01t08940</name>
</gene>
<dbReference type="Proteomes" id="UP000317650">
    <property type="component" value="Chromosome 1"/>
</dbReference>
<evidence type="ECO:0000259" key="4">
    <source>
        <dbReference type="PROSITE" id="PS00036"/>
    </source>
</evidence>
<proteinExistence type="predicted"/>
<dbReference type="PROSITE" id="PS00036">
    <property type="entry name" value="BZIP_BASIC"/>
    <property type="match status" value="1"/>
</dbReference>
<dbReference type="PANTHER" id="PTHR45693:SF9">
    <property type="entry name" value="TRANSCRIPTION FACTOR TGA9"/>
    <property type="match status" value="1"/>
</dbReference>
<feature type="region of interest" description="Disordered" evidence="2">
    <location>
        <begin position="221"/>
        <end position="241"/>
    </location>
</feature>
<accession>A0A4S8JM83</accession>
<protein>
    <recommendedName>
        <fullName evidence="4">BZIP domain-containing protein</fullName>
    </recommendedName>
</protein>
<evidence type="ECO:0000256" key="2">
    <source>
        <dbReference type="SAM" id="MobiDB-lite"/>
    </source>
</evidence>
<feature type="signal peptide" evidence="3">
    <location>
        <begin position="1"/>
        <end position="20"/>
    </location>
</feature>